<name>A0AA39HF22_9BILA</name>
<dbReference type="Pfam" id="PF16013">
    <property type="entry name" value="DUF4781"/>
    <property type="match status" value="1"/>
</dbReference>
<gene>
    <name evidence="2" type="ORF">QR680_016972</name>
</gene>
<evidence type="ECO:0000259" key="1">
    <source>
        <dbReference type="Pfam" id="PF16013"/>
    </source>
</evidence>
<dbReference type="InterPro" id="IPR031962">
    <property type="entry name" value="DUF4781"/>
</dbReference>
<proteinExistence type="predicted"/>
<dbReference type="PANTHER" id="PTHR21115:SF0">
    <property type="entry name" value="GH06117P-RELATED"/>
    <property type="match status" value="1"/>
</dbReference>
<comment type="caution">
    <text evidence="2">The sequence shown here is derived from an EMBL/GenBank/DDBJ whole genome shotgun (WGS) entry which is preliminary data.</text>
</comment>
<organism evidence="2 3">
    <name type="scientific">Steinernema hermaphroditum</name>
    <dbReference type="NCBI Taxonomy" id="289476"/>
    <lineage>
        <taxon>Eukaryota</taxon>
        <taxon>Metazoa</taxon>
        <taxon>Ecdysozoa</taxon>
        <taxon>Nematoda</taxon>
        <taxon>Chromadorea</taxon>
        <taxon>Rhabditida</taxon>
        <taxon>Tylenchina</taxon>
        <taxon>Panagrolaimomorpha</taxon>
        <taxon>Strongyloidoidea</taxon>
        <taxon>Steinernematidae</taxon>
        <taxon>Steinernema</taxon>
    </lineage>
</organism>
<accession>A0AA39HF22</accession>
<feature type="domain" description="DUF4781" evidence="1">
    <location>
        <begin position="159"/>
        <end position="446"/>
    </location>
</feature>
<dbReference type="AlphaFoldDB" id="A0AA39HF22"/>
<protein>
    <recommendedName>
        <fullName evidence="1">DUF4781 domain-containing protein</fullName>
    </recommendedName>
</protein>
<evidence type="ECO:0000313" key="2">
    <source>
        <dbReference type="EMBL" id="KAK0403524.1"/>
    </source>
</evidence>
<dbReference type="PANTHER" id="PTHR21115">
    <property type="entry name" value="GH06117P-RELATED"/>
    <property type="match status" value="1"/>
</dbReference>
<dbReference type="Proteomes" id="UP001175271">
    <property type="component" value="Unassembled WGS sequence"/>
</dbReference>
<dbReference type="EMBL" id="JAUCMV010000004">
    <property type="protein sequence ID" value="KAK0403524.1"/>
    <property type="molecule type" value="Genomic_DNA"/>
</dbReference>
<keyword evidence="3" id="KW-1185">Reference proteome</keyword>
<reference evidence="2" key="1">
    <citation type="submission" date="2023-06" db="EMBL/GenBank/DDBJ databases">
        <title>Genomic analysis of the entomopathogenic nematode Steinernema hermaphroditum.</title>
        <authorList>
            <person name="Schwarz E.M."/>
            <person name="Heppert J.K."/>
            <person name="Baniya A."/>
            <person name="Schwartz H.T."/>
            <person name="Tan C.-H."/>
            <person name="Antoshechkin I."/>
            <person name="Sternberg P.W."/>
            <person name="Goodrich-Blair H."/>
            <person name="Dillman A.R."/>
        </authorList>
    </citation>
    <scope>NUCLEOTIDE SEQUENCE</scope>
    <source>
        <strain evidence="2">PS9179</strain>
        <tissue evidence="2">Whole animal</tissue>
    </source>
</reference>
<evidence type="ECO:0000313" key="3">
    <source>
        <dbReference type="Proteomes" id="UP001175271"/>
    </source>
</evidence>
<sequence length="775" mass="86122">MQKVALETENGQLTSLSDYVDGAYRENDPKKELRALEMTVEETWKIQARETHRLYYESFRGRPWDEYGANDENLLLVRICFAVFGPPTDGASDDHFLAYGEKQRLEAIRIKDKLLEVRDMAGAQRLRVFVVFVLCRQGDAIFPVVVFRVATEDSDVPYRNRFVDCNLRTYNSWDKWCENNRLPEMEYSFPKFGYYTCDEGGSYLFDPEKGPVLEYGSSPACRIVSQVGRKLDTVSTVTSLVATGAAIVGLFTPLGAVVGPLVLASGATSAVYSAGRSAERLIDKGKHGESLTDLESVTSYVAIGLTPLSFATSATNAALAKGARESGRIFSTTTRAAATALNVATLGFQGGFVALGAANLYEKAKEERLTSLDCLQFSISLFFFTNTLVQPKTAAGIIKQAQRQHIQQTQNSMSDVEAKANFKRFIDQNIEDKGMTAQSKIVRTINRMDDPSGFFKAVSDSDVIRIGGRKGKTVIVSDRSRGLTRVNPNRLTANLSSNANALNMLGSMQRPLTHDLELSDRRDVANALRRVNGNVDDAVLETALDLGEKINSTRLRDLASVAEIVIFVVRDLKGIEKNLKLRKMTECGEFVGELKADIEMGLSIARENGRAFDSPVRVAHLFRLHGDGFAKILREDADFYLLESAQLLFAEEECVLQVFEEGSIAVKVHLMRNNEFGVLVEEEKQSIIGTTFKDMIFARKYAQGLLKNFGETETVLDLAELADEVGKCFGIAEWSPVFYTPFGIRELHELKLLWNSRCHDDVARCLLALQDAYGH</sequence>